<dbReference type="InterPro" id="IPR051203">
    <property type="entry name" value="Polysaccharide_Synthase-Rel"/>
</dbReference>
<evidence type="ECO:0000256" key="2">
    <source>
        <dbReference type="SAM" id="Phobius"/>
    </source>
</evidence>
<keyword evidence="2" id="KW-0812">Transmembrane</keyword>
<accession>A0ABT0FCV8</accession>
<sequence>MRSGGKSVPSGSELNVAVSVEQKRRRLAAAIVDSAAWVVGIVIAVVVRFEFDARVSGWMSMIVLAVVAAACQIVIGYFLAFYRGRFTYGSFDEVRALGVAVTAQAAVLAVIVIILGPTIGLPRGTVIVAFPFVLLLMFGVRYSARLVIERSRKPREEAEPALIIGAGHVGDILLHNMTTDPASPLRPVGILDDDPSKKNLRLRGVPVIGRTTEIVAAAQDTGATTIVIAIGQADSTLLRRLTDDAEVAGLRVTITPTLARMMSGEQSPTDLRDISIEDLIGRHPVDTNVELIAGYITGRRVLVTGAGGSIGSELCRQLAKYGPSELIMLDRDETGLQMAQLATSGHGLLDSRDVVLSDIRDDDTLRDIFAERRPEVVFHAAALKHLPMLEQYPDEAWKTNVLGTLNVLNAAREVGVDTFVNISTDKAANPTSVLGHSKRVAEKLTAWAGEETGMRYLSVRFGNVIGSRGSMLPTFQTLIEAGGPITVTHPDVTRYFMTIPEACQLVIQAGGIGRAGEVLILDMGEPVSILEVAKRMIAMSGKSIEIVFTGLRHGEKLHEVLVGSQENLERPFHPKVSHTRAESISPERLDKEGWDARMLSVPRNNDTAIIGAEELRAAAGKVSE</sequence>
<evidence type="ECO:0000256" key="1">
    <source>
        <dbReference type="ARBA" id="ARBA00007430"/>
    </source>
</evidence>
<dbReference type="Proteomes" id="UP001300096">
    <property type="component" value="Unassembled WGS sequence"/>
</dbReference>
<dbReference type="Pfam" id="PF13727">
    <property type="entry name" value="CoA_binding_3"/>
    <property type="match status" value="1"/>
</dbReference>
<proteinExistence type="inferred from homology"/>
<evidence type="ECO:0000259" key="3">
    <source>
        <dbReference type="Pfam" id="PF02719"/>
    </source>
</evidence>
<protein>
    <submittedName>
        <fullName evidence="4">Polysaccharide biosynthesis protein</fullName>
    </submittedName>
</protein>
<dbReference type="Gene3D" id="3.40.50.720">
    <property type="entry name" value="NAD(P)-binding Rossmann-like Domain"/>
    <property type="match status" value="2"/>
</dbReference>
<organism evidence="4 5">
    <name type="scientific">Microbacterium croceum</name>
    <dbReference type="NCBI Taxonomy" id="2851645"/>
    <lineage>
        <taxon>Bacteria</taxon>
        <taxon>Bacillati</taxon>
        <taxon>Actinomycetota</taxon>
        <taxon>Actinomycetes</taxon>
        <taxon>Micrococcales</taxon>
        <taxon>Microbacteriaceae</taxon>
        <taxon>Microbacterium</taxon>
    </lineage>
</organism>
<evidence type="ECO:0000313" key="4">
    <source>
        <dbReference type="EMBL" id="MCK2035904.1"/>
    </source>
</evidence>
<dbReference type="InterPro" id="IPR036291">
    <property type="entry name" value="NAD(P)-bd_dom_sf"/>
</dbReference>
<dbReference type="PANTHER" id="PTHR43318">
    <property type="entry name" value="UDP-N-ACETYLGLUCOSAMINE 4,6-DEHYDRATASE"/>
    <property type="match status" value="1"/>
</dbReference>
<dbReference type="InterPro" id="IPR003869">
    <property type="entry name" value="Polysac_CapD-like"/>
</dbReference>
<feature type="transmembrane region" description="Helical" evidence="2">
    <location>
        <begin position="125"/>
        <end position="144"/>
    </location>
</feature>
<evidence type="ECO:0000313" key="5">
    <source>
        <dbReference type="Proteomes" id="UP001300096"/>
    </source>
</evidence>
<feature type="domain" description="Polysaccharide biosynthesis protein CapD-like" evidence="3">
    <location>
        <begin position="301"/>
        <end position="578"/>
    </location>
</feature>
<feature type="transmembrane region" description="Helical" evidence="2">
    <location>
        <begin position="27"/>
        <end position="49"/>
    </location>
</feature>
<dbReference type="CDD" id="cd05237">
    <property type="entry name" value="UDP_invert_4-6DH_SDR_e"/>
    <property type="match status" value="1"/>
</dbReference>
<comment type="similarity">
    <text evidence="1">Belongs to the polysaccharide synthase family.</text>
</comment>
<name>A0ABT0FCV8_9MICO</name>
<keyword evidence="2" id="KW-1133">Transmembrane helix</keyword>
<gene>
    <name evidence="4" type="ORF">KZC51_07125</name>
</gene>
<comment type="caution">
    <text evidence="4">The sequence shown here is derived from an EMBL/GenBank/DDBJ whole genome shotgun (WGS) entry which is preliminary data.</text>
</comment>
<feature type="transmembrane region" description="Helical" evidence="2">
    <location>
        <begin position="61"/>
        <end position="82"/>
    </location>
</feature>
<reference evidence="4 5" key="1">
    <citation type="submission" date="2021-06" db="EMBL/GenBank/DDBJ databases">
        <title>Genome-based taxonomic framework of Microbacterium strains isolated from marine environment, the description of four new species and reclassification of four preexisting species.</title>
        <authorList>
            <person name="Lee S.D."/>
            <person name="Kim S.-M."/>
            <person name="Byeon Y.-S."/>
            <person name="Yang H.L."/>
            <person name="Kim I.S."/>
        </authorList>
    </citation>
    <scope>NUCLEOTIDE SEQUENCE [LARGE SCALE GENOMIC DNA]</scope>
    <source>
        <strain evidence="4 5">SSW1-49</strain>
    </source>
</reference>
<dbReference type="PANTHER" id="PTHR43318:SF1">
    <property type="entry name" value="POLYSACCHARIDE BIOSYNTHESIS PROTEIN EPSC-RELATED"/>
    <property type="match status" value="1"/>
</dbReference>
<keyword evidence="2" id="KW-0472">Membrane</keyword>
<dbReference type="EMBL" id="JAHWXN010000001">
    <property type="protein sequence ID" value="MCK2035904.1"/>
    <property type="molecule type" value="Genomic_DNA"/>
</dbReference>
<dbReference type="Pfam" id="PF02719">
    <property type="entry name" value="Polysacc_synt_2"/>
    <property type="match status" value="1"/>
</dbReference>
<keyword evidence="5" id="KW-1185">Reference proteome</keyword>
<dbReference type="SUPFAM" id="SSF51735">
    <property type="entry name" value="NAD(P)-binding Rossmann-fold domains"/>
    <property type="match status" value="2"/>
</dbReference>
<feature type="transmembrane region" description="Helical" evidence="2">
    <location>
        <begin position="94"/>
        <end position="119"/>
    </location>
</feature>